<keyword evidence="3 6" id="KW-0812">Transmembrane</keyword>
<feature type="transmembrane region" description="Helical" evidence="6">
    <location>
        <begin position="12"/>
        <end position="33"/>
    </location>
</feature>
<evidence type="ECO:0000313" key="8">
    <source>
        <dbReference type="EMBL" id="OEH86148.1"/>
    </source>
</evidence>
<keyword evidence="9" id="KW-1185">Reference proteome</keyword>
<dbReference type="PANTHER" id="PTHR30485">
    <property type="entry name" value="NI/FE-HYDROGENASE 1 B-TYPE CYTOCHROME SUBUNIT"/>
    <property type="match status" value="1"/>
</dbReference>
<dbReference type="EMBL" id="MJAT01000006">
    <property type="protein sequence ID" value="OEH86148.1"/>
    <property type="molecule type" value="Genomic_DNA"/>
</dbReference>
<dbReference type="SUPFAM" id="SSF81342">
    <property type="entry name" value="Transmembrane di-heme cytochromes"/>
    <property type="match status" value="1"/>
</dbReference>
<dbReference type="GO" id="GO:0009055">
    <property type="term" value="F:electron transfer activity"/>
    <property type="evidence" value="ECO:0007669"/>
    <property type="project" value="InterPro"/>
</dbReference>
<dbReference type="GO" id="GO:0020037">
    <property type="term" value="F:heme binding"/>
    <property type="evidence" value="ECO:0007669"/>
    <property type="project" value="TreeGrafter"/>
</dbReference>
<evidence type="ECO:0000256" key="6">
    <source>
        <dbReference type="SAM" id="Phobius"/>
    </source>
</evidence>
<dbReference type="InterPro" id="IPR016174">
    <property type="entry name" value="Di-haem_cyt_TM"/>
</dbReference>
<keyword evidence="4 6" id="KW-1133">Transmembrane helix</keyword>
<feature type="transmembrane region" description="Helical" evidence="6">
    <location>
        <begin position="61"/>
        <end position="83"/>
    </location>
</feature>
<evidence type="ECO:0000256" key="3">
    <source>
        <dbReference type="ARBA" id="ARBA00022692"/>
    </source>
</evidence>
<keyword evidence="5 6" id="KW-0472">Membrane</keyword>
<gene>
    <name evidence="8" type="ORF">BHU72_11445</name>
</gene>
<organism evidence="8 9">
    <name type="scientific">Desulfuribacillus stibiiarsenatis</name>
    <dbReference type="NCBI Taxonomy" id="1390249"/>
    <lineage>
        <taxon>Bacteria</taxon>
        <taxon>Bacillati</taxon>
        <taxon>Bacillota</taxon>
        <taxon>Desulfuribacillia</taxon>
        <taxon>Desulfuribacillales</taxon>
        <taxon>Desulfuribacillaceae</taxon>
        <taxon>Desulfuribacillus</taxon>
    </lineage>
</organism>
<dbReference type="AlphaFoldDB" id="A0A1E5L7W4"/>
<sequence>MTMNNKILRHSNAVRVIHWLTAISIFLLIFSGIGQMPMYKRYMLSEVIGMGWTADYQVTLVIHYIASVILVTAVAFHLYYHFLRKEFNLIPKRGDIRESIQIIKAMFGKGEEPPSEKYLAEQRIAYLYIAFSVGLLIITGFVKVIKNFAFFSISETTMIVITLLHNIGMVLIMIGIIAHVAAFAIKANRPLVKTMFTGYVDEDYVKHRHSLWYQQMNSKQDDKDQQSISS</sequence>
<dbReference type="Gene3D" id="1.20.950.20">
    <property type="entry name" value="Transmembrane di-heme cytochromes, Chain C"/>
    <property type="match status" value="1"/>
</dbReference>
<dbReference type="GO" id="GO:0005886">
    <property type="term" value="C:plasma membrane"/>
    <property type="evidence" value="ECO:0007669"/>
    <property type="project" value="UniProtKB-SubCell"/>
</dbReference>
<evidence type="ECO:0000256" key="4">
    <source>
        <dbReference type="ARBA" id="ARBA00022989"/>
    </source>
</evidence>
<protein>
    <recommendedName>
        <fullName evidence="7">Cytochrome b561 bacterial/Ni-hydrogenase domain-containing protein</fullName>
    </recommendedName>
</protein>
<dbReference type="STRING" id="1390249.BHU72_11445"/>
<dbReference type="Proteomes" id="UP000095255">
    <property type="component" value="Unassembled WGS sequence"/>
</dbReference>
<evidence type="ECO:0000256" key="5">
    <source>
        <dbReference type="ARBA" id="ARBA00023136"/>
    </source>
</evidence>
<feature type="domain" description="Cytochrome b561 bacterial/Ni-hydrogenase" evidence="7">
    <location>
        <begin position="9"/>
        <end position="198"/>
    </location>
</feature>
<dbReference type="PANTHER" id="PTHR30485:SF1">
    <property type="entry name" value="CYTOCHROME YDHU-RELATED"/>
    <property type="match status" value="1"/>
</dbReference>
<dbReference type="InterPro" id="IPR011577">
    <property type="entry name" value="Cyt_b561_bac/Ni-Hgenase"/>
</dbReference>
<evidence type="ECO:0000313" key="9">
    <source>
        <dbReference type="Proteomes" id="UP000095255"/>
    </source>
</evidence>
<dbReference type="Pfam" id="PF01292">
    <property type="entry name" value="Ni_hydr_CYTB"/>
    <property type="match status" value="1"/>
</dbReference>
<feature type="transmembrane region" description="Helical" evidence="6">
    <location>
        <begin position="157"/>
        <end position="185"/>
    </location>
</feature>
<feature type="transmembrane region" description="Helical" evidence="6">
    <location>
        <begin position="125"/>
        <end position="145"/>
    </location>
</feature>
<reference evidence="8 9" key="1">
    <citation type="submission" date="2016-09" db="EMBL/GenBank/DDBJ databases">
        <title>Desulfuribacillus arsenicus sp. nov., an obligately anaerobic, dissimilatory arsenic- and antimonate-reducing bacterium isolated from anoxic sediments.</title>
        <authorList>
            <person name="Abin C.A."/>
            <person name="Hollibaugh J.T."/>
        </authorList>
    </citation>
    <scope>NUCLEOTIDE SEQUENCE [LARGE SCALE GENOMIC DNA]</scope>
    <source>
        <strain evidence="8 9">MLFW-2</strain>
    </source>
</reference>
<comment type="caution">
    <text evidence="8">The sequence shown here is derived from an EMBL/GenBank/DDBJ whole genome shotgun (WGS) entry which is preliminary data.</text>
</comment>
<evidence type="ECO:0000256" key="1">
    <source>
        <dbReference type="ARBA" id="ARBA00004651"/>
    </source>
</evidence>
<dbReference type="GO" id="GO:0022904">
    <property type="term" value="P:respiratory electron transport chain"/>
    <property type="evidence" value="ECO:0007669"/>
    <property type="project" value="InterPro"/>
</dbReference>
<name>A0A1E5L7W4_9FIRM</name>
<evidence type="ECO:0000256" key="2">
    <source>
        <dbReference type="ARBA" id="ARBA00022475"/>
    </source>
</evidence>
<comment type="subcellular location">
    <subcellularLocation>
        <location evidence="1">Cell membrane</location>
        <topology evidence="1">Multi-pass membrane protein</topology>
    </subcellularLocation>
</comment>
<keyword evidence="2" id="KW-1003">Cell membrane</keyword>
<dbReference type="InterPro" id="IPR051542">
    <property type="entry name" value="Hydrogenase_cytochrome"/>
</dbReference>
<evidence type="ECO:0000259" key="7">
    <source>
        <dbReference type="Pfam" id="PF01292"/>
    </source>
</evidence>
<proteinExistence type="predicted"/>
<accession>A0A1E5L7W4</accession>